<feature type="region of interest" description="Disordered" evidence="1">
    <location>
        <begin position="192"/>
        <end position="213"/>
    </location>
</feature>
<accession>A0A2Z7APR5</accession>
<dbReference type="Proteomes" id="UP000250235">
    <property type="component" value="Unassembled WGS sequence"/>
</dbReference>
<dbReference type="AlphaFoldDB" id="A0A2Z7APR5"/>
<organism evidence="2 3">
    <name type="scientific">Dorcoceras hygrometricum</name>
    <dbReference type="NCBI Taxonomy" id="472368"/>
    <lineage>
        <taxon>Eukaryota</taxon>
        <taxon>Viridiplantae</taxon>
        <taxon>Streptophyta</taxon>
        <taxon>Embryophyta</taxon>
        <taxon>Tracheophyta</taxon>
        <taxon>Spermatophyta</taxon>
        <taxon>Magnoliopsida</taxon>
        <taxon>eudicotyledons</taxon>
        <taxon>Gunneridae</taxon>
        <taxon>Pentapetalae</taxon>
        <taxon>asterids</taxon>
        <taxon>lamiids</taxon>
        <taxon>Lamiales</taxon>
        <taxon>Gesneriaceae</taxon>
        <taxon>Didymocarpoideae</taxon>
        <taxon>Trichosporeae</taxon>
        <taxon>Loxocarpinae</taxon>
        <taxon>Dorcoceras</taxon>
    </lineage>
</organism>
<proteinExistence type="predicted"/>
<protein>
    <submittedName>
        <fullName evidence="2">Region-like protein isoform 1</fullName>
    </submittedName>
</protein>
<name>A0A2Z7APR5_9LAMI</name>
<feature type="compositionally biased region" description="Gly residues" evidence="1">
    <location>
        <begin position="203"/>
        <end position="212"/>
    </location>
</feature>
<evidence type="ECO:0000256" key="1">
    <source>
        <dbReference type="SAM" id="MobiDB-lite"/>
    </source>
</evidence>
<dbReference type="EMBL" id="KV014927">
    <property type="protein sequence ID" value="KZV21182.1"/>
    <property type="molecule type" value="Genomic_DNA"/>
</dbReference>
<reference evidence="2 3" key="1">
    <citation type="journal article" date="2015" name="Proc. Natl. Acad. Sci. U.S.A.">
        <title>The resurrection genome of Boea hygrometrica: A blueprint for survival of dehydration.</title>
        <authorList>
            <person name="Xiao L."/>
            <person name="Yang G."/>
            <person name="Zhang L."/>
            <person name="Yang X."/>
            <person name="Zhao S."/>
            <person name="Ji Z."/>
            <person name="Zhou Q."/>
            <person name="Hu M."/>
            <person name="Wang Y."/>
            <person name="Chen M."/>
            <person name="Xu Y."/>
            <person name="Jin H."/>
            <person name="Xiao X."/>
            <person name="Hu G."/>
            <person name="Bao F."/>
            <person name="Hu Y."/>
            <person name="Wan P."/>
            <person name="Li L."/>
            <person name="Deng X."/>
            <person name="Kuang T."/>
            <person name="Xiang C."/>
            <person name="Zhu J.K."/>
            <person name="Oliver M.J."/>
            <person name="He Y."/>
        </authorList>
    </citation>
    <scope>NUCLEOTIDE SEQUENCE [LARGE SCALE GENOMIC DNA]</scope>
    <source>
        <strain evidence="3">cv. XS01</strain>
    </source>
</reference>
<gene>
    <name evidence="2" type="ORF">F511_25952</name>
</gene>
<keyword evidence="3" id="KW-1185">Reference proteome</keyword>
<sequence>MSGISPDSGRTAAAAANIACGAWPHAAAPSAASSSAIVRLRMAHRRDQHATSCARAAGQRRPSRGKRTVQRPTFWLRCATRRTCCRAHMCRRGRGTAACGGGRQAEKNFVVQSEIREVDAIQATIVLKDPSQALVPLLGTVADPDPVSWRGSGRIKIRPGNAAVDSSIRSMTGRETPSSACTRRPDEISADGFTSKRLAGTNSGEGGGGGGRITDSACKNQLVVVSVQYGRFNPYIPIRSTTIGKSRVVRDPIAMHTSWRSNSEIASLTSIGYPRMSASGESSTTMHRLLHASGSHPIPPPNDPKWVEKLVARAVDRYDDVGVMYSLLLVVICAVLVAADQQARLCKSVKKRRRLIEWKRCVLSFLFERSAVGSNVYVTKVMSFGLVDTSSFGVISRDQQIDCFRESCYQLLVICLRELLSAGICYGVVLIS</sequence>
<evidence type="ECO:0000313" key="2">
    <source>
        <dbReference type="EMBL" id="KZV21182.1"/>
    </source>
</evidence>
<evidence type="ECO:0000313" key="3">
    <source>
        <dbReference type="Proteomes" id="UP000250235"/>
    </source>
</evidence>